<dbReference type="RefSeq" id="WP_344036628.1">
    <property type="nucleotide sequence ID" value="NZ_BAAAKE010000005.1"/>
</dbReference>
<dbReference type="EMBL" id="JBHSJB010000007">
    <property type="protein sequence ID" value="MFC5053762.1"/>
    <property type="molecule type" value="Genomic_DNA"/>
</dbReference>
<protein>
    <submittedName>
        <fullName evidence="1">Uncharacterized protein</fullName>
    </submittedName>
</protein>
<keyword evidence="2" id="KW-1185">Reference proteome</keyword>
<reference evidence="2" key="1">
    <citation type="journal article" date="2019" name="Int. J. Syst. Evol. Microbiol.">
        <title>The Global Catalogue of Microorganisms (GCM) 10K type strain sequencing project: providing services to taxonomists for standard genome sequencing and annotation.</title>
        <authorList>
            <consortium name="The Broad Institute Genomics Platform"/>
            <consortium name="The Broad Institute Genome Sequencing Center for Infectious Disease"/>
            <person name="Wu L."/>
            <person name="Ma J."/>
        </authorList>
    </citation>
    <scope>NUCLEOTIDE SEQUENCE [LARGE SCALE GENOMIC DNA]</scope>
    <source>
        <strain evidence="2">KCTC 12848</strain>
    </source>
</reference>
<accession>A0ABV9XX44</accession>
<organism evidence="1 2">
    <name type="scientific">Saccharothrix xinjiangensis</name>
    <dbReference type="NCBI Taxonomy" id="204798"/>
    <lineage>
        <taxon>Bacteria</taxon>
        <taxon>Bacillati</taxon>
        <taxon>Actinomycetota</taxon>
        <taxon>Actinomycetes</taxon>
        <taxon>Pseudonocardiales</taxon>
        <taxon>Pseudonocardiaceae</taxon>
        <taxon>Saccharothrix</taxon>
    </lineage>
</organism>
<dbReference type="Proteomes" id="UP001595833">
    <property type="component" value="Unassembled WGS sequence"/>
</dbReference>
<name>A0ABV9XX44_9PSEU</name>
<sequence length="73" mass="8543">MTNPLSTVRTYFATRRAIRKREAELERELAHYNTPSARMDMEAILARHSTPQARELEEILRRHVPAGVLRYHG</sequence>
<comment type="caution">
    <text evidence="1">The sequence shown here is derived from an EMBL/GenBank/DDBJ whole genome shotgun (WGS) entry which is preliminary data.</text>
</comment>
<evidence type="ECO:0000313" key="1">
    <source>
        <dbReference type="EMBL" id="MFC5053762.1"/>
    </source>
</evidence>
<proteinExistence type="predicted"/>
<gene>
    <name evidence="1" type="ORF">ACFPFM_08320</name>
</gene>
<evidence type="ECO:0000313" key="2">
    <source>
        <dbReference type="Proteomes" id="UP001595833"/>
    </source>
</evidence>